<evidence type="ECO:0000313" key="2">
    <source>
        <dbReference type="EMBL" id="ANP90581.1"/>
    </source>
</evidence>
<organism evidence="2 3">
    <name type="scientific">Rhizobium leguminosarum</name>
    <dbReference type="NCBI Taxonomy" id="384"/>
    <lineage>
        <taxon>Bacteria</taxon>
        <taxon>Pseudomonadati</taxon>
        <taxon>Pseudomonadota</taxon>
        <taxon>Alphaproteobacteria</taxon>
        <taxon>Hyphomicrobiales</taxon>
        <taxon>Rhizobiaceae</taxon>
        <taxon>Rhizobium/Agrobacterium group</taxon>
        <taxon>Rhizobium</taxon>
    </lineage>
</organism>
<evidence type="ECO:0000256" key="1">
    <source>
        <dbReference type="SAM" id="MobiDB-lite"/>
    </source>
</evidence>
<proteinExistence type="predicted"/>
<geneLocation type="plasmid" evidence="2 3">
    <name>unnamed2</name>
</geneLocation>
<feature type="region of interest" description="Disordered" evidence="1">
    <location>
        <begin position="56"/>
        <end position="75"/>
    </location>
</feature>
<dbReference type="EMBL" id="CP016289">
    <property type="protein sequence ID" value="ANP90581.1"/>
    <property type="molecule type" value="Genomic_DNA"/>
</dbReference>
<accession>A0A1B1CLJ1</accession>
<protein>
    <submittedName>
        <fullName evidence="2">Uncharacterized protein</fullName>
    </submittedName>
</protein>
<name>A0A1B1CLJ1_RHILE</name>
<sequence>MVDRGGELVDTLRIEGGEFANPHDRYSNSSGRVSASRQKINAAVMVARSTGSRSMRTFRNVGMGDPPMSASKRAA</sequence>
<keyword evidence="2" id="KW-0614">Plasmid</keyword>
<gene>
    <name evidence="2" type="ORF">BA011_32250</name>
</gene>
<reference evidence="2 3" key="1">
    <citation type="submission" date="2016-06" db="EMBL/GenBank/DDBJ databases">
        <title>Microsymbionts genomes from the relict species Vavilovia formosa.</title>
        <authorList>
            <person name="Chirak E."/>
            <person name="Kimeklis A."/>
            <person name="Andronov E."/>
        </authorList>
    </citation>
    <scope>NUCLEOTIDE SEQUENCE [LARGE SCALE GENOMIC DNA]</scope>
    <source>
        <strain evidence="2 3">Vaf10</strain>
        <plasmid evidence="3">Plasmid unnamed2</plasmid>
    </source>
</reference>
<dbReference type="AlphaFoldDB" id="A0A1B1CLJ1"/>
<evidence type="ECO:0000313" key="3">
    <source>
        <dbReference type="Proteomes" id="UP000092691"/>
    </source>
</evidence>
<dbReference type="Proteomes" id="UP000092691">
    <property type="component" value="Plasmid unnamed2"/>
</dbReference>